<comment type="caution">
    <text evidence="2">The sequence shown here is derived from an EMBL/GenBank/DDBJ whole genome shotgun (WGS) entry which is preliminary data.</text>
</comment>
<evidence type="ECO:0000313" key="2">
    <source>
        <dbReference type="EMBL" id="MCU9968064.1"/>
    </source>
</evidence>
<organism evidence="2 3">
    <name type="scientific">Mobiluncus mulieris</name>
    <dbReference type="NCBI Taxonomy" id="2052"/>
    <lineage>
        <taxon>Bacteria</taxon>
        <taxon>Bacillati</taxon>
        <taxon>Actinomycetota</taxon>
        <taxon>Actinomycetes</taxon>
        <taxon>Actinomycetales</taxon>
        <taxon>Actinomycetaceae</taxon>
        <taxon>Mobiluncus</taxon>
    </lineage>
</organism>
<dbReference type="AlphaFoldDB" id="A0ABD4TT33"/>
<feature type="compositionally biased region" description="Polar residues" evidence="1">
    <location>
        <begin position="65"/>
        <end position="76"/>
    </location>
</feature>
<reference evidence="2 3" key="1">
    <citation type="submission" date="2019-08" db="EMBL/GenBank/DDBJ databases">
        <title>Comparison of rpoB and gyrB Sequences from Mobiluncus Species and Development of a Multiplex PCR Method for Clinical Detection of Mobiluncus curtisii and Mobiluncus mulieris.</title>
        <authorList>
            <person name="Yang L."/>
            <person name="Shen Y."/>
            <person name="Xu G."/>
            <person name="Shu L.-B."/>
            <person name="Hu J."/>
            <person name="Zhang R."/>
            <person name="Wang Y."/>
            <person name="Zhou H.-W."/>
            <person name="Zhang X."/>
        </authorList>
    </citation>
    <scope>NUCLEOTIDE SEQUENCE [LARGE SCALE GENOMIC DNA]</scope>
    <source>
        <strain evidence="2 3">M26</strain>
    </source>
</reference>
<name>A0ABD4TT33_9ACTO</name>
<dbReference type="EMBL" id="VSZY01000001">
    <property type="protein sequence ID" value="MCU9968064.1"/>
    <property type="molecule type" value="Genomic_DNA"/>
</dbReference>
<sequence>MYVMPIFLHTTRPLVAFWRWLHEVLSGLFTVTRDTALLLNIIVLPTEIGEILGGRPQYTEPHPPFTQTSVRYPTPA</sequence>
<gene>
    <name evidence="2" type="ORF">FYZ43_01210</name>
</gene>
<evidence type="ECO:0000313" key="3">
    <source>
        <dbReference type="Proteomes" id="UP001209486"/>
    </source>
</evidence>
<feature type="region of interest" description="Disordered" evidence="1">
    <location>
        <begin position="55"/>
        <end position="76"/>
    </location>
</feature>
<protein>
    <submittedName>
        <fullName evidence="2">XRE family transcriptional regulator</fullName>
    </submittedName>
</protein>
<accession>A0ABD4TT33</accession>
<dbReference type="Proteomes" id="UP001209486">
    <property type="component" value="Unassembled WGS sequence"/>
</dbReference>
<proteinExistence type="predicted"/>
<evidence type="ECO:0000256" key="1">
    <source>
        <dbReference type="SAM" id="MobiDB-lite"/>
    </source>
</evidence>